<keyword evidence="10" id="KW-0486">Methionine biosynthesis</keyword>
<keyword evidence="16" id="KW-1185">Reference proteome</keyword>
<name>A0A8B2PH59_9PROT</name>
<dbReference type="InterPro" id="IPR001342">
    <property type="entry name" value="HDH_cat"/>
</dbReference>
<keyword evidence="9" id="KW-0560">Oxidoreductase</keyword>
<evidence type="ECO:0000256" key="12">
    <source>
        <dbReference type="PIRSR" id="PIRSR000098-2"/>
    </source>
</evidence>
<dbReference type="Pfam" id="PF03447">
    <property type="entry name" value="NAD_binding_3"/>
    <property type="match status" value="1"/>
</dbReference>
<dbReference type="SUPFAM" id="SSF51735">
    <property type="entry name" value="NAD(P)-binding Rossmann-fold domains"/>
    <property type="match status" value="1"/>
</dbReference>
<feature type="binding site" evidence="12">
    <location>
        <position position="117"/>
    </location>
    <ligand>
        <name>NADPH</name>
        <dbReference type="ChEBI" id="CHEBI:57783"/>
    </ligand>
</feature>
<dbReference type="PANTHER" id="PTHR43331">
    <property type="entry name" value="HOMOSERINE DEHYDROGENASE"/>
    <property type="match status" value="1"/>
</dbReference>
<dbReference type="PROSITE" id="PS01042">
    <property type="entry name" value="HOMOSER_DHGENASE"/>
    <property type="match status" value="1"/>
</dbReference>
<evidence type="ECO:0000256" key="6">
    <source>
        <dbReference type="ARBA" id="ARBA00022605"/>
    </source>
</evidence>
<dbReference type="GO" id="GO:0050661">
    <property type="term" value="F:NADP binding"/>
    <property type="evidence" value="ECO:0007669"/>
    <property type="project" value="InterPro"/>
</dbReference>
<evidence type="ECO:0000256" key="2">
    <source>
        <dbReference type="ARBA" id="ARBA00005062"/>
    </source>
</evidence>
<dbReference type="Gene3D" id="3.40.50.720">
    <property type="entry name" value="NAD(P)-binding Rossmann-like Domain"/>
    <property type="match status" value="1"/>
</dbReference>
<evidence type="ECO:0000256" key="10">
    <source>
        <dbReference type="ARBA" id="ARBA00023167"/>
    </source>
</evidence>
<dbReference type="UniPathway" id="UPA00050">
    <property type="reaction ID" value="UER00063"/>
</dbReference>
<dbReference type="AlphaFoldDB" id="A0A8B2PH59"/>
<dbReference type="InterPro" id="IPR002912">
    <property type="entry name" value="ACT_dom"/>
</dbReference>
<dbReference type="Proteomes" id="UP000249123">
    <property type="component" value="Unassembled WGS sequence"/>
</dbReference>
<keyword evidence="8 12" id="KW-0521">NADP</keyword>
<dbReference type="CDD" id="cd04881">
    <property type="entry name" value="ACT_HSDH-Hom"/>
    <property type="match status" value="1"/>
</dbReference>
<comment type="caution">
    <text evidence="15">The sequence shown here is derived from an EMBL/GenBank/DDBJ whole genome shotgun (WGS) entry which is preliminary data.</text>
</comment>
<dbReference type="EMBL" id="AWFB01000078">
    <property type="protein sequence ID" value="RAN30670.1"/>
    <property type="molecule type" value="Genomic_DNA"/>
</dbReference>
<comment type="pathway">
    <text evidence="2">Amino-acid biosynthesis; L-methionine biosynthesis via de novo pathway; L-homoserine from L-aspartate: step 3/3.</text>
</comment>
<evidence type="ECO:0000256" key="9">
    <source>
        <dbReference type="ARBA" id="ARBA00023002"/>
    </source>
</evidence>
<dbReference type="Gene3D" id="3.30.360.10">
    <property type="entry name" value="Dihydrodipicolinate Reductase, domain 2"/>
    <property type="match status" value="1"/>
</dbReference>
<feature type="domain" description="ACT" evidence="14">
    <location>
        <begin position="361"/>
        <end position="436"/>
    </location>
</feature>
<evidence type="ECO:0000256" key="11">
    <source>
        <dbReference type="PIRSR" id="PIRSR000098-1"/>
    </source>
</evidence>
<dbReference type="PANTHER" id="PTHR43331:SF1">
    <property type="entry name" value="HOMOSERINE DEHYDROGENASE"/>
    <property type="match status" value="1"/>
</dbReference>
<dbReference type="InterPro" id="IPR016204">
    <property type="entry name" value="HDH"/>
</dbReference>
<dbReference type="InterPro" id="IPR045865">
    <property type="entry name" value="ACT-like_dom_sf"/>
</dbReference>
<dbReference type="Gene3D" id="3.30.70.260">
    <property type="match status" value="1"/>
</dbReference>
<dbReference type="GO" id="GO:0004412">
    <property type="term" value="F:homoserine dehydrogenase activity"/>
    <property type="evidence" value="ECO:0007669"/>
    <property type="project" value="UniProtKB-EC"/>
</dbReference>
<gene>
    <name evidence="15" type="ORF">HY3_05840</name>
</gene>
<dbReference type="SUPFAM" id="SSF55021">
    <property type="entry name" value="ACT-like"/>
    <property type="match status" value="1"/>
</dbReference>
<comment type="pathway">
    <text evidence="1">Amino-acid biosynthesis; L-threonine biosynthesis; L-threonine from L-aspartate: step 3/5.</text>
</comment>
<feature type="active site" description="Proton donor" evidence="11">
    <location>
        <position position="217"/>
    </location>
</feature>
<dbReference type="UniPathway" id="UPA00051">
    <property type="reaction ID" value="UER00465"/>
</dbReference>
<dbReference type="InterPro" id="IPR005106">
    <property type="entry name" value="Asp/hSer_DH_NAD-bd"/>
</dbReference>
<dbReference type="Pfam" id="PF00742">
    <property type="entry name" value="Homoserine_dh"/>
    <property type="match status" value="1"/>
</dbReference>
<evidence type="ECO:0000259" key="14">
    <source>
        <dbReference type="PROSITE" id="PS51671"/>
    </source>
</evidence>
<organism evidence="15 16">
    <name type="scientific">Hyphomonas pacifica</name>
    <dbReference type="NCBI Taxonomy" id="1280941"/>
    <lineage>
        <taxon>Bacteria</taxon>
        <taxon>Pseudomonadati</taxon>
        <taxon>Pseudomonadota</taxon>
        <taxon>Alphaproteobacteria</taxon>
        <taxon>Hyphomonadales</taxon>
        <taxon>Hyphomonadaceae</taxon>
        <taxon>Hyphomonas</taxon>
    </lineage>
</organism>
<dbReference type="SUPFAM" id="SSF55347">
    <property type="entry name" value="Glyceraldehyde-3-phosphate dehydrogenase-like, C-terminal domain"/>
    <property type="match status" value="1"/>
</dbReference>
<dbReference type="FunFam" id="3.30.360.10:FF:000005">
    <property type="entry name" value="Homoserine dehydrogenase"/>
    <property type="match status" value="1"/>
</dbReference>
<accession>A0A8B2PH59</accession>
<protein>
    <recommendedName>
        <fullName evidence="5">Homoserine dehydrogenase</fullName>
        <ecNumber evidence="4">1.1.1.3</ecNumber>
    </recommendedName>
</protein>
<evidence type="ECO:0000313" key="15">
    <source>
        <dbReference type="EMBL" id="RAN30670.1"/>
    </source>
</evidence>
<dbReference type="PIRSF" id="PIRSF000098">
    <property type="entry name" value="Homoser_dehydrog"/>
    <property type="match status" value="1"/>
</dbReference>
<evidence type="ECO:0000256" key="13">
    <source>
        <dbReference type="RuleBase" id="RU004171"/>
    </source>
</evidence>
<dbReference type="GO" id="GO:0009086">
    <property type="term" value="P:methionine biosynthetic process"/>
    <property type="evidence" value="ECO:0007669"/>
    <property type="project" value="UniProtKB-KW"/>
</dbReference>
<feature type="binding site" evidence="12">
    <location>
        <begin position="23"/>
        <end position="30"/>
    </location>
    <ligand>
        <name>NADP(+)</name>
        <dbReference type="ChEBI" id="CHEBI:58349"/>
    </ligand>
</feature>
<evidence type="ECO:0000256" key="7">
    <source>
        <dbReference type="ARBA" id="ARBA00022697"/>
    </source>
</evidence>
<dbReference type="EC" id="1.1.1.3" evidence="4"/>
<feature type="binding site" evidence="12">
    <location>
        <position position="202"/>
    </location>
    <ligand>
        <name>L-homoserine</name>
        <dbReference type="ChEBI" id="CHEBI:57476"/>
    </ligand>
</feature>
<dbReference type="NCBIfam" id="NF004976">
    <property type="entry name" value="PRK06349.1"/>
    <property type="match status" value="1"/>
</dbReference>
<dbReference type="InterPro" id="IPR036291">
    <property type="entry name" value="NAD(P)-bd_dom_sf"/>
</dbReference>
<dbReference type="Pfam" id="PF01842">
    <property type="entry name" value="ACT"/>
    <property type="match status" value="1"/>
</dbReference>
<comment type="similarity">
    <text evidence="3 13">Belongs to the homoserine dehydrogenase family.</text>
</comment>
<evidence type="ECO:0000256" key="8">
    <source>
        <dbReference type="ARBA" id="ARBA00022857"/>
    </source>
</evidence>
<evidence type="ECO:0000256" key="5">
    <source>
        <dbReference type="ARBA" id="ARBA00013376"/>
    </source>
</evidence>
<proteinExistence type="inferred from homology"/>
<sequence>MRCLELNTKQKGHQVAPLRIGIAGLGHVGCGLIELVERQDRLRIPGQIEIAGVSARSQSRNRPVDISKYRWFDDAATLAEDPDVDVFVELMGGSDGPAKFAVEEALKAGKPVITANKALIAKHGMALAKLAEEKQVDLLFEAAVAGGIPVVRVLRDSLAGVEIKRVSGILNGTCNFLTTTMLETGRSYDDVLAEAQKLGYAEADPTLDVSGMDAAHKAAILSAIAFSADLDFSKVKVSGVDTVELQDLRLADRLGLRIKLIAEGVLTDDGVVCRVEPMALPVSHPLARIDGSLNTVRIEGDPVGAVTLTGPGAGAGPTASAVMGDVAKMFRPAIRPAFGRAEHHMARPFTEARGDEVSAFFLSMRLADKPGALAALSESLAAEGVSVDKILQDSADESGASPVAIVTHRCARSNMQAALARLQKFAIPVDPPRLIRIEAAS</sequence>
<dbReference type="InterPro" id="IPR019811">
    <property type="entry name" value="HDH_CS"/>
</dbReference>
<reference evidence="15 16" key="1">
    <citation type="submission" date="2013-04" db="EMBL/GenBank/DDBJ databases">
        <title>Hyphomonas sp. T24B3 Genome Sequencing.</title>
        <authorList>
            <person name="Lai Q."/>
            <person name="Shao Z."/>
        </authorList>
    </citation>
    <scope>NUCLEOTIDE SEQUENCE [LARGE SCALE GENOMIC DNA]</scope>
    <source>
        <strain evidence="15 16">T24B3</strain>
    </source>
</reference>
<evidence type="ECO:0000256" key="1">
    <source>
        <dbReference type="ARBA" id="ARBA00005056"/>
    </source>
</evidence>
<dbReference type="GO" id="GO:0009088">
    <property type="term" value="P:threonine biosynthetic process"/>
    <property type="evidence" value="ECO:0007669"/>
    <property type="project" value="UniProtKB-UniPathway"/>
</dbReference>
<dbReference type="PROSITE" id="PS51671">
    <property type="entry name" value="ACT"/>
    <property type="match status" value="1"/>
</dbReference>
<keyword evidence="7" id="KW-0791">Threonine biosynthesis</keyword>
<evidence type="ECO:0000256" key="3">
    <source>
        <dbReference type="ARBA" id="ARBA00006753"/>
    </source>
</evidence>
<keyword evidence="6" id="KW-0028">Amino-acid biosynthesis</keyword>
<evidence type="ECO:0000313" key="16">
    <source>
        <dbReference type="Proteomes" id="UP000249123"/>
    </source>
</evidence>
<evidence type="ECO:0000256" key="4">
    <source>
        <dbReference type="ARBA" id="ARBA00013213"/>
    </source>
</evidence>